<dbReference type="Gene3D" id="3.40.50.880">
    <property type="match status" value="1"/>
</dbReference>
<dbReference type="PROSITE" id="PS01124">
    <property type="entry name" value="HTH_ARAC_FAMILY_2"/>
    <property type="match status" value="1"/>
</dbReference>
<dbReference type="EMBL" id="JAPNNL010000033">
    <property type="protein sequence ID" value="MDA0634029.1"/>
    <property type="molecule type" value="Genomic_DNA"/>
</dbReference>
<keyword evidence="5" id="KW-1185">Reference proteome</keyword>
<dbReference type="Pfam" id="PF12833">
    <property type="entry name" value="HTH_18"/>
    <property type="match status" value="1"/>
</dbReference>
<dbReference type="InterPro" id="IPR029062">
    <property type="entry name" value="Class_I_gatase-like"/>
</dbReference>
<comment type="caution">
    <text evidence="4">The sequence shown here is derived from an EMBL/GenBank/DDBJ whole genome shotgun (WGS) entry which is preliminary data.</text>
</comment>
<organism evidence="4 5">
    <name type="scientific">Nonomuraea corallina</name>
    <dbReference type="NCBI Taxonomy" id="2989783"/>
    <lineage>
        <taxon>Bacteria</taxon>
        <taxon>Bacillati</taxon>
        <taxon>Actinomycetota</taxon>
        <taxon>Actinomycetes</taxon>
        <taxon>Streptosporangiales</taxon>
        <taxon>Streptosporangiaceae</taxon>
        <taxon>Nonomuraea</taxon>
    </lineage>
</organism>
<evidence type="ECO:0000256" key="1">
    <source>
        <dbReference type="ARBA" id="ARBA00023015"/>
    </source>
</evidence>
<keyword evidence="1" id="KW-0805">Transcription regulation</keyword>
<evidence type="ECO:0000256" key="2">
    <source>
        <dbReference type="ARBA" id="ARBA00023163"/>
    </source>
</evidence>
<feature type="domain" description="HTH araC/xylS-type" evidence="3">
    <location>
        <begin position="222"/>
        <end position="320"/>
    </location>
</feature>
<dbReference type="SUPFAM" id="SSF52317">
    <property type="entry name" value="Class I glutamine amidotransferase-like"/>
    <property type="match status" value="1"/>
</dbReference>
<evidence type="ECO:0000259" key="3">
    <source>
        <dbReference type="PROSITE" id="PS01124"/>
    </source>
</evidence>
<evidence type="ECO:0000313" key="5">
    <source>
        <dbReference type="Proteomes" id="UP001144036"/>
    </source>
</evidence>
<dbReference type="Proteomes" id="UP001144036">
    <property type="component" value="Unassembled WGS sequence"/>
</dbReference>
<dbReference type="PANTHER" id="PTHR43130">
    <property type="entry name" value="ARAC-FAMILY TRANSCRIPTIONAL REGULATOR"/>
    <property type="match status" value="1"/>
</dbReference>
<name>A0ABT4SA34_9ACTN</name>
<evidence type="ECO:0000313" key="4">
    <source>
        <dbReference type="EMBL" id="MDA0634029.1"/>
    </source>
</evidence>
<dbReference type="InterPro" id="IPR052158">
    <property type="entry name" value="INH-QAR"/>
</dbReference>
<accession>A0ABT4SA34</accession>
<reference evidence="4" key="1">
    <citation type="submission" date="2022-11" db="EMBL/GenBank/DDBJ databases">
        <title>Nonomuraea corallina sp. nov., a new species of the genus Nonomuraea isolated from sea side sediment in Thai sea.</title>
        <authorList>
            <person name="Ngamcharungchit C."/>
            <person name="Matsumoto A."/>
            <person name="Suriyachadkun C."/>
            <person name="Panbangred W."/>
            <person name="Inahashi Y."/>
            <person name="Intra B."/>
        </authorList>
    </citation>
    <scope>NUCLEOTIDE SEQUENCE</scope>
    <source>
        <strain evidence="4">MCN248</strain>
    </source>
</reference>
<gene>
    <name evidence="4" type="ORF">OUY22_11425</name>
</gene>
<dbReference type="PANTHER" id="PTHR43130:SF3">
    <property type="entry name" value="HTH-TYPE TRANSCRIPTIONAL REGULATOR RV1931C"/>
    <property type="match status" value="1"/>
</dbReference>
<sequence>MAPFQCVVAYVTHGVSSFGLGLVNRLFADRSAAGPPAFTCTFCSDDERGLRTDLGLLMEGHHGLAAMTAADLIVVLPTDEPLVPLKPQVVDALRQAHRRGTIIAAYGSGSFLLAGTGLLDGRRAATDRDLAEKMARRYPRVKVDPAALYCDEGDIVTGADGLAGLDMFLHLLRREHGTAAFTAAAHDVLALPRRENGQVRYVAPASDTDTASRAAVDRDRVTDLLEWARTRLQQPLSVDDLARQALMSPRTFARRFREATGTTPQAWLRDQRLDRAEGLLETTDLPVEKIAHLVGFGSGGVLRLHFAKRHGVGPHEYRRAFHARS</sequence>
<dbReference type="InterPro" id="IPR009057">
    <property type="entry name" value="Homeodomain-like_sf"/>
</dbReference>
<dbReference type="RefSeq" id="WP_270154836.1">
    <property type="nucleotide sequence ID" value="NZ_JAPNNL010000033.1"/>
</dbReference>
<dbReference type="InterPro" id="IPR018060">
    <property type="entry name" value="HTH_AraC"/>
</dbReference>
<proteinExistence type="predicted"/>
<dbReference type="Gene3D" id="1.10.10.60">
    <property type="entry name" value="Homeodomain-like"/>
    <property type="match status" value="1"/>
</dbReference>
<keyword evidence="2" id="KW-0804">Transcription</keyword>
<dbReference type="SMART" id="SM00342">
    <property type="entry name" value="HTH_ARAC"/>
    <property type="match status" value="1"/>
</dbReference>
<dbReference type="SUPFAM" id="SSF46689">
    <property type="entry name" value="Homeodomain-like"/>
    <property type="match status" value="2"/>
</dbReference>
<protein>
    <submittedName>
        <fullName evidence="4">Helix-turn-helix domain-containing protein</fullName>
    </submittedName>
</protein>